<protein>
    <recommendedName>
        <fullName evidence="4">Secreted protein</fullName>
    </recommendedName>
</protein>
<organism evidence="2 3">
    <name type="scientific">Mycobacterium ostraviense</name>
    <dbReference type="NCBI Taxonomy" id="2738409"/>
    <lineage>
        <taxon>Bacteria</taxon>
        <taxon>Bacillati</taxon>
        <taxon>Actinomycetota</taxon>
        <taxon>Actinomycetes</taxon>
        <taxon>Mycobacteriales</taxon>
        <taxon>Mycobacteriaceae</taxon>
        <taxon>Mycobacterium</taxon>
    </lineage>
</organism>
<dbReference type="AlphaFoldDB" id="A0A164E9Q3"/>
<feature type="signal peptide" evidence="1">
    <location>
        <begin position="1"/>
        <end position="20"/>
    </location>
</feature>
<proteinExistence type="predicted"/>
<evidence type="ECO:0008006" key="4">
    <source>
        <dbReference type="Google" id="ProtNLM"/>
    </source>
</evidence>
<sequence length="73" mass="7991">MVVLQLSVLLQLTAAVAANAAISAATTIRTTRDPLLFALIGRAFQLLLCRYVNSDDDCLQMLCRRCARRAVLP</sequence>
<evidence type="ECO:0000256" key="1">
    <source>
        <dbReference type="SAM" id="SignalP"/>
    </source>
</evidence>
<dbReference type="EMBL" id="LWCI01000033">
    <property type="protein sequence ID" value="KZS67219.1"/>
    <property type="molecule type" value="Genomic_DNA"/>
</dbReference>
<feature type="chain" id="PRO_5007849726" description="Secreted protein" evidence="1">
    <location>
        <begin position="21"/>
        <end position="73"/>
    </location>
</feature>
<keyword evidence="1" id="KW-0732">Signal</keyword>
<gene>
    <name evidence="2" type="ORF">A4G28_21145</name>
</gene>
<comment type="caution">
    <text evidence="2">The sequence shown here is derived from an EMBL/GenBank/DDBJ whole genome shotgun (WGS) entry which is preliminary data.</text>
</comment>
<name>A0A164E9Q3_9MYCO</name>
<evidence type="ECO:0000313" key="2">
    <source>
        <dbReference type="EMBL" id="KZS67219.1"/>
    </source>
</evidence>
<evidence type="ECO:0000313" key="3">
    <source>
        <dbReference type="Proteomes" id="UP000077342"/>
    </source>
</evidence>
<reference evidence="3" key="1">
    <citation type="submission" date="2016-04" db="EMBL/GenBank/DDBJ databases">
        <authorList>
            <person name="Strapagiel D."/>
            <person name="Borowka P."/>
            <person name="Marciniak B."/>
            <person name="Bakula Z."/>
            <person name="Van Ingen J."/>
            <person name="Safianowska A."/>
            <person name="Dziadek J."/>
            <person name="Jagielski T."/>
        </authorList>
    </citation>
    <scope>NUCLEOTIDE SEQUENCE [LARGE SCALE GENOMIC DNA]</scope>
    <source>
        <strain evidence="3">1010001458</strain>
    </source>
</reference>
<keyword evidence="3" id="KW-1185">Reference proteome</keyword>
<accession>A0A164E9Q3</accession>
<dbReference type="Proteomes" id="UP000077342">
    <property type="component" value="Unassembled WGS sequence"/>
</dbReference>